<dbReference type="GO" id="GO:0009279">
    <property type="term" value="C:cell outer membrane"/>
    <property type="evidence" value="ECO:0007669"/>
    <property type="project" value="UniProtKB-SubCell"/>
</dbReference>
<dbReference type="STRING" id="1177154.Y5S_00648"/>
<organism evidence="7 8">
    <name type="scientific">Alcanivorax nanhaiticus</name>
    <dbReference type="NCBI Taxonomy" id="1177154"/>
    <lineage>
        <taxon>Bacteria</taxon>
        <taxon>Pseudomonadati</taxon>
        <taxon>Pseudomonadota</taxon>
        <taxon>Gammaproteobacteria</taxon>
        <taxon>Oceanospirillales</taxon>
        <taxon>Alcanivoracaceae</taxon>
        <taxon>Alcanivorax</taxon>
    </lineage>
</organism>
<comment type="subcellular location">
    <subcellularLocation>
        <location evidence="4">Cell outer membrane</location>
        <topology evidence="4">Lipid-anchor</topology>
    </subcellularLocation>
</comment>
<feature type="domain" description="Pyrrolo-quinoline quinone repeat" evidence="6">
    <location>
        <begin position="73"/>
        <end position="286"/>
    </location>
</feature>
<keyword evidence="4" id="KW-0449">Lipoprotein</keyword>
<reference evidence="7 8" key="1">
    <citation type="submission" date="2012-09" db="EMBL/GenBank/DDBJ databases">
        <title>Genome Sequence of alkane-degrading Bacterium Alcanivorax sp. 19-m-6.</title>
        <authorList>
            <person name="Lai Q."/>
            <person name="Shao Z."/>
        </authorList>
    </citation>
    <scope>NUCLEOTIDE SEQUENCE [LARGE SCALE GENOMIC DNA]</scope>
    <source>
        <strain evidence="7 8">19-m-6</strain>
    </source>
</reference>
<evidence type="ECO:0000256" key="5">
    <source>
        <dbReference type="SAM" id="SignalP"/>
    </source>
</evidence>
<dbReference type="OrthoDB" id="5173551at2"/>
<keyword evidence="4" id="KW-0564">Palmitate</keyword>
<keyword evidence="3 4" id="KW-0998">Cell outer membrane</keyword>
<feature type="signal peptide" evidence="5">
    <location>
        <begin position="1"/>
        <end position="24"/>
    </location>
</feature>
<dbReference type="InterPro" id="IPR015943">
    <property type="entry name" value="WD40/YVTN_repeat-like_dom_sf"/>
</dbReference>
<comment type="similarity">
    <text evidence="4">Belongs to the BamB family.</text>
</comment>
<sequence length="381" mass="40964">MKYLLLPLLLTSLVLAGCSSNPNAIEPNDLPKFKASYKVKKLWSKGVGDGLEDSQLTLRAGVTSQQVVAGDVNGNLYAMQREKGKRQWKVKTGDRIGGGFYAGYGMVLYGTREGMAVSLDAETGETRWRTQLTGEALAIPTSNGELAIFQTQDGHVTALDAETGEQLWDYETSVPTLTLRGMAQPTIAGDKVYAGFSNAKVAALDLGSGSPIWEKRIAEATGRSELDRLVDVDSNLIVEGGGVFAVSFQGKVSVLDEDTGRVYWDKAMSSATHISTSSGGSLFVADDVGVVRAVDQRGGAVLWKQDKLYGRRLTGTAYQDGLVAVGDFEGYIHWLNAEDGSIVARKRHDGDGFAGTPVAYDDVLYVIGFDGKLSAYRLVPR</sequence>
<name>A0A095SNE5_9GAMM</name>
<dbReference type="PATRIC" id="fig|1177154.3.peg.654"/>
<dbReference type="PANTHER" id="PTHR34512:SF30">
    <property type="entry name" value="OUTER MEMBRANE PROTEIN ASSEMBLY FACTOR BAMB"/>
    <property type="match status" value="1"/>
</dbReference>
<dbReference type="eggNOG" id="COG1520">
    <property type="taxonomic scope" value="Bacteria"/>
</dbReference>
<evidence type="ECO:0000256" key="3">
    <source>
        <dbReference type="ARBA" id="ARBA00023237"/>
    </source>
</evidence>
<dbReference type="GO" id="GO:0043165">
    <property type="term" value="P:Gram-negative-bacterium-type cell outer membrane assembly"/>
    <property type="evidence" value="ECO:0007669"/>
    <property type="project" value="UniProtKB-UniRule"/>
</dbReference>
<gene>
    <name evidence="4" type="primary">bamB</name>
    <name evidence="7" type="ORF">Y5S_00648</name>
</gene>
<dbReference type="InterPro" id="IPR018391">
    <property type="entry name" value="PQQ_b-propeller_rpt"/>
</dbReference>
<evidence type="ECO:0000256" key="1">
    <source>
        <dbReference type="ARBA" id="ARBA00022729"/>
    </source>
</evidence>
<comment type="function">
    <text evidence="4">Part of the outer membrane protein assembly complex, which is involved in assembly and insertion of beta-barrel proteins into the outer membrane.</text>
</comment>
<evidence type="ECO:0000313" key="8">
    <source>
        <dbReference type="Proteomes" id="UP000029444"/>
    </source>
</evidence>
<dbReference type="Pfam" id="PF13360">
    <property type="entry name" value="PQQ_2"/>
    <property type="match status" value="2"/>
</dbReference>
<evidence type="ECO:0000259" key="6">
    <source>
        <dbReference type="Pfam" id="PF13360"/>
    </source>
</evidence>
<dbReference type="AlphaFoldDB" id="A0A095SNE5"/>
<comment type="caution">
    <text evidence="7">The sequence shown here is derived from an EMBL/GenBank/DDBJ whole genome shotgun (WGS) entry which is preliminary data.</text>
</comment>
<dbReference type="GO" id="GO:0051205">
    <property type="term" value="P:protein insertion into membrane"/>
    <property type="evidence" value="ECO:0007669"/>
    <property type="project" value="UniProtKB-UniRule"/>
</dbReference>
<evidence type="ECO:0000313" key="7">
    <source>
        <dbReference type="EMBL" id="KGD66176.1"/>
    </source>
</evidence>
<accession>A0A095SNE5</accession>
<feature type="domain" description="Pyrrolo-quinoline quinone repeat" evidence="6">
    <location>
        <begin position="289"/>
        <end position="376"/>
    </location>
</feature>
<dbReference type="RefSeq" id="WP_035230367.1">
    <property type="nucleotide sequence ID" value="NZ_ARXV01000002.1"/>
</dbReference>
<dbReference type="PROSITE" id="PS51257">
    <property type="entry name" value="PROKAR_LIPOPROTEIN"/>
    <property type="match status" value="1"/>
</dbReference>
<dbReference type="PANTHER" id="PTHR34512">
    <property type="entry name" value="CELL SURFACE PROTEIN"/>
    <property type="match status" value="1"/>
</dbReference>
<evidence type="ECO:0000256" key="2">
    <source>
        <dbReference type="ARBA" id="ARBA00023136"/>
    </source>
</evidence>
<keyword evidence="8" id="KW-1185">Reference proteome</keyword>
<dbReference type="SUPFAM" id="SSF50998">
    <property type="entry name" value="Quinoprotein alcohol dehydrogenase-like"/>
    <property type="match status" value="1"/>
</dbReference>
<proteinExistence type="inferred from homology"/>
<dbReference type="SMART" id="SM00564">
    <property type="entry name" value="PQQ"/>
    <property type="match status" value="7"/>
</dbReference>
<dbReference type="InterPro" id="IPR017687">
    <property type="entry name" value="BamB"/>
</dbReference>
<dbReference type="Proteomes" id="UP000029444">
    <property type="component" value="Unassembled WGS sequence"/>
</dbReference>
<dbReference type="HAMAP" id="MF_00923">
    <property type="entry name" value="OM_assembly_BamB"/>
    <property type="match status" value="1"/>
</dbReference>
<keyword evidence="1 4" id="KW-0732">Signal</keyword>
<comment type="subunit">
    <text evidence="4">Part of the Bam complex.</text>
</comment>
<dbReference type="NCBIfam" id="TIGR03300">
    <property type="entry name" value="assembly_YfgL"/>
    <property type="match status" value="1"/>
</dbReference>
<dbReference type="InterPro" id="IPR002372">
    <property type="entry name" value="PQQ_rpt_dom"/>
</dbReference>
<dbReference type="InterPro" id="IPR011047">
    <property type="entry name" value="Quinoprotein_ADH-like_sf"/>
</dbReference>
<protein>
    <recommendedName>
        <fullName evidence="4">Outer membrane protein assembly factor BamB</fullName>
    </recommendedName>
</protein>
<keyword evidence="2 4" id="KW-0472">Membrane</keyword>
<feature type="chain" id="PRO_5008983229" description="Outer membrane protein assembly factor BamB" evidence="5">
    <location>
        <begin position="25"/>
        <end position="381"/>
    </location>
</feature>
<dbReference type="EMBL" id="ARXV01000002">
    <property type="protein sequence ID" value="KGD66176.1"/>
    <property type="molecule type" value="Genomic_DNA"/>
</dbReference>
<evidence type="ECO:0000256" key="4">
    <source>
        <dbReference type="HAMAP-Rule" id="MF_00923"/>
    </source>
</evidence>
<dbReference type="Gene3D" id="2.130.10.10">
    <property type="entry name" value="YVTN repeat-like/Quinoprotein amine dehydrogenase"/>
    <property type="match status" value="1"/>
</dbReference>